<keyword evidence="2" id="KW-1185">Reference proteome</keyword>
<sequence>MAEGFCQHGLSAADVFPGIGLKGGVCYFLWNREERGPCRVSTHFKDWPDSISTRPLLENGADIFIRFNEGLSILRKVIAHETGQDENLSLPEDRRFENLVSSRKPFGLETKFKGKTGQQAKDDVTVYQNGGIGYASRDMLSSGRDLIDVWKIFVGYAAPGTGNRDSYPHRIISTPFVAGPGTVSSETYLCIGPFSSKDEAESALSYLSCRLPRLLVLLRKSSQHVTRKVYSFLPSIPWSHRWTDSDLYERYGLTSEEIAFIEKIVRPMDVLDDLLDETFVDEDADA</sequence>
<evidence type="ECO:0000313" key="1">
    <source>
        <dbReference type="EMBL" id="KEO88932.1"/>
    </source>
</evidence>
<dbReference type="eggNOG" id="COG0286">
    <property type="taxonomic scope" value="Bacteria"/>
</dbReference>
<gene>
    <name evidence="1" type="ORF">EH31_16010</name>
</gene>
<evidence type="ECO:0000313" key="2">
    <source>
        <dbReference type="Proteomes" id="UP000027647"/>
    </source>
</evidence>
<dbReference type="AlphaFoldDB" id="A0A074MTF9"/>
<dbReference type="REBASE" id="91886">
    <property type="entry name" value="M.Elo6997ORF16005P"/>
</dbReference>
<dbReference type="Proteomes" id="UP000027647">
    <property type="component" value="Unassembled WGS sequence"/>
</dbReference>
<proteinExistence type="predicted"/>
<name>A0A074MTF9_ERYLO</name>
<reference evidence="1 2" key="1">
    <citation type="submission" date="2014-04" db="EMBL/GenBank/DDBJ databases">
        <title>A comprehensive comparison of genomes of Erythrobacter spp. strains.</title>
        <authorList>
            <person name="Zheng Q."/>
        </authorList>
    </citation>
    <scope>NUCLEOTIDE SEQUENCE [LARGE SCALE GENOMIC DNA]</scope>
    <source>
        <strain evidence="1 2">DSM 6997</strain>
    </source>
</reference>
<comment type="caution">
    <text evidence="1">The sequence shown here is derived from an EMBL/GenBank/DDBJ whole genome shotgun (WGS) entry which is preliminary data.</text>
</comment>
<dbReference type="EMBL" id="JMIW01000007">
    <property type="protein sequence ID" value="KEO88932.1"/>
    <property type="molecule type" value="Genomic_DNA"/>
</dbReference>
<protein>
    <submittedName>
        <fullName evidence="1">Uncharacterized protein</fullName>
    </submittedName>
</protein>
<organism evidence="1 2">
    <name type="scientific">Erythrobacter longus</name>
    <dbReference type="NCBI Taxonomy" id="1044"/>
    <lineage>
        <taxon>Bacteria</taxon>
        <taxon>Pseudomonadati</taxon>
        <taxon>Pseudomonadota</taxon>
        <taxon>Alphaproteobacteria</taxon>
        <taxon>Sphingomonadales</taxon>
        <taxon>Erythrobacteraceae</taxon>
        <taxon>Erythrobacter/Porphyrobacter group</taxon>
        <taxon>Erythrobacter</taxon>
    </lineage>
</organism>
<accession>A0A074MTF9</accession>
<dbReference type="STRING" id="1044.EH31_16010"/>